<feature type="compositionally biased region" description="Low complexity" evidence="1">
    <location>
        <begin position="1605"/>
        <end position="1616"/>
    </location>
</feature>
<feature type="region of interest" description="Disordered" evidence="1">
    <location>
        <begin position="375"/>
        <end position="897"/>
    </location>
</feature>
<sequence length="2304" mass="250424">MAAVAVRSHCEDSRDNGYLERKIPRRKIGLDNEVNADCYMLAKRRCASLCVKRDLVHEKTTPLSSQVQCLEHLGNIKAILDSLDAVLPDGAGSLDSAHFESPPSYNESIADEPPSYDCTGDLALAQAARYYHIPPPAYICKSANTILPPDQMTTPDIDFGDTSNFRQAGKKKGQQQKKQTDAAKWDNEGGEGNAEGGEGGEENGGGGAGGGSNGDGGAGDDGGGGDDWGGWDTGKKKKSKKAKEEEKKKEEEEERKRKEEEEASGDGRLDWADDANGDAGDDWGAFTTTATKKGKKDKKGKAESATNGTNDFADINLDDGVPKIDLSFDPVDTKDTGGFSSFGGWGGGSTWNTGNNWNFSGADTATTDIADSFSKATKESTNTTDSNAWSFGGNKKNQKKKTTTSTSGFDFGNFGALDEDKEDETAGEDKVGGNGDWGTFTATGKKEKKTKKKGTLDDASNDPDPDAIGTALADPEPAAEESWGTAWGTTSAKKKKGKKDEEMPPPPPPAAVVHAPAEPAADEWGGFGTKKGGKKGKKITEVDEPAVPAIAALPETEPDGDAGWGTFGKKEKKKGKKEPEKVEEPAITIVPEPNLEVDAGWGSFGKNGKKKGGKKELEKIEEPTDGALPGSEPGLDFGFSSFNNKDDKKGKKGKKEPERVEEPAATAFQEPEPELDFGLGAWGKKEEKKGKKSKKEPEKSEEPTVTVFPDASPDLDFGFGSFGKTDDKKGKKGKKGKKDDKNEELATNVVPEPELEADIGWGSFAKKKGKKVVDKTEVPVPSQKDPDPEPVDDWRSFGTKDKDKKKAKKSNIFDEPEGEENPVVEETPEPETETGWGALASKKDKKKGKKDSVEETKPIEVEPVVEEKPGLSRTGSTKGKKGKKNLVSEVKEDPIPAVDSKFAADAASVVADDDWASGFGTDKKKEKKNKRNSLASTGSKGDEAPPPPPPVPDVPDASFNIWGPAKIDKDKDKKGKKSKVTEPEFDPVQEPAEVKNTVEDDWASWAGLSVKEKKKKEREKTDREAKEAKEKGEAEEKERKEKEEADEKEREEKEKKEKDKLKGKIGKKGKITTSPESSKNKDLLADSIPDVTPVVEENTWGSTWGAGASNKNKKKGGKDMSWGAPPPAPTPPAQGLTPEPDEDLEEGLLDDNWGEIPPAKTTTKAEKDAKKDAKEDLKAGKKGVKDKIEEVVEDTSKRSAKDELKKKDASKEDTPAKAAKNAWAGTGTTSGFKSKTNTKDKDKAAKEAKEKEMMEGEDDEDYDDDEIMKMLDEEPPAKKVAKDGKLSKTSTKDSDKASKGSSVGKKKKGAMDDITNPVTSKGKSGKSKGFDMKGKDDEHYYDDEDEEEEEEEEEEEQKVDDNFTFGAWASSSKKTTGKKAADEVSGKKEIGAKDLTNQKSTGKKGISNEPESTLTHKDDQASTSQPSKNLKSAMSTSKAPKQSSVLQRVKEIEKDKNKDKDTAANTAPPDLDPEPTSKFDKKAGASIKSKDLASSKAAAPKPKNLSPDSKTKGKASKEEAVPGSFPGEGMDDDFNNLDEFLDDEPPLEKKETKKSTRSGKDSKLDSKLTSKTRDTPESKRPPTPPPETKEEKPAKKERPRIAKEGGASSWGLWGAAPPKKKETKSKDDADVSSPPKKEKAAAPGFTRSKSTRTAKEKDKETVKSDAKSSDSDKPKKTESRPPKSRGSSFGALFGGGPPTRTKSVRKNSTAASVSKSAASRRQSMDVDATGLPSPPAEEAPEMTSKAAKMMGTAKLDRKASTRGKQKASGKKAPTMFEKPLKTADFGNIAVPDPYAIDSDDMVMVNDLDDPLVNGKKSSATKDKGLKTKSKGMDAEPSSSLRRDLPDRTKSKRDSKMEPSSSKRKSKIGNDFDDDVVMVDAASSGDANVEPGPEDMQFITKPKGLQRSATSSKKPDSKSGGLGGGLFGAFRKTRRASEVNELSKSRAIVEDEEIAPRKRTVTGRDDSAKRPRREDRGKSEKTDRAAEGYVYDTARDVGGTTEAEDADARREKRRGKRAEDDRIAKEQRDDALKYEADRRAKRREADKAKLKDDRDKRARKDEEVDARRLEDKEDRRAAREARRREEEANRALEDDILKPRSKRRDTEPEVPAASSSRPRTSDRRRSHVDKATERPKSSRRKSTMAPVDDYFDSRNGRPINENDPYGGNDHTASWVKSQVSEPPEPPPVEPTIMEAAPDFRAKGADDLMEDEYTRRASHKKPKRSSRMYTDPLADEQEERRRRRKEKEVRSSEGSAAEERYGGLGSMNRRPSDLGGVKLGAGTKTFDGKTGQGKRSSWFQKVTGGF</sequence>
<accession>A0A8H3EPV8</accession>
<feature type="compositionally biased region" description="Basic residues" evidence="1">
    <location>
        <begin position="2214"/>
        <end position="2224"/>
    </location>
</feature>
<feature type="compositionally biased region" description="Acidic residues" evidence="1">
    <location>
        <begin position="1139"/>
        <end position="1153"/>
    </location>
</feature>
<feature type="compositionally biased region" description="Low complexity" evidence="1">
    <location>
        <begin position="403"/>
        <end position="415"/>
    </location>
</feature>
<feature type="compositionally biased region" description="Basic and acidic residues" evidence="1">
    <location>
        <begin position="683"/>
        <end position="702"/>
    </location>
</feature>
<feature type="compositionally biased region" description="Gly residues" evidence="1">
    <location>
        <begin position="190"/>
        <end position="232"/>
    </location>
</feature>
<feature type="compositionally biased region" description="Basic and acidic residues" evidence="1">
    <location>
        <begin position="644"/>
        <end position="662"/>
    </location>
</feature>
<feature type="compositionally biased region" description="Basic and acidic residues" evidence="1">
    <location>
        <begin position="2118"/>
        <end position="2135"/>
    </location>
</feature>
<feature type="compositionally biased region" description="Low complexity" evidence="1">
    <location>
        <begin position="511"/>
        <end position="523"/>
    </location>
</feature>
<organism evidence="2 3">
    <name type="scientific">Imshaugia aleurites</name>
    <dbReference type="NCBI Taxonomy" id="172621"/>
    <lineage>
        <taxon>Eukaryota</taxon>
        <taxon>Fungi</taxon>
        <taxon>Dikarya</taxon>
        <taxon>Ascomycota</taxon>
        <taxon>Pezizomycotina</taxon>
        <taxon>Lecanoromycetes</taxon>
        <taxon>OSLEUM clade</taxon>
        <taxon>Lecanoromycetidae</taxon>
        <taxon>Lecanorales</taxon>
        <taxon>Lecanorineae</taxon>
        <taxon>Parmeliaceae</taxon>
        <taxon>Imshaugia</taxon>
    </lineage>
</organism>
<feature type="compositionally biased region" description="Basic and acidic residues" evidence="1">
    <location>
        <begin position="1509"/>
        <end position="1520"/>
    </location>
</feature>
<keyword evidence="3" id="KW-1185">Reference proteome</keyword>
<feature type="compositionally biased region" description="Basic and acidic residues" evidence="1">
    <location>
        <begin position="242"/>
        <end position="271"/>
    </location>
</feature>
<feature type="compositionally biased region" description="Acidic residues" evidence="1">
    <location>
        <begin position="814"/>
        <end position="832"/>
    </location>
</feature>
<evidence type="ECO:0000256" key="1">
    <source>
        <dbReference type="SAM" id="MobiDB-lite"/>
    </source>
</evidence>
<feature type="compositionally biased region" description="Low complexity" evidence="1">
    <location>
        <begin position="1708"/>
        <end position="1719"/>
    </location>
</feature>
<feature type="compositionally biased region" description="Basic and acidic residues" evidence="1">
    <location>
        <begin position="1267"/>
        <end position="1298"/>
    </location>
</feature>
<feature type="compositionally biased region" description="Acidic residues" evidence="1">
    <location>
        <begin position="1255"/>
        <end position="1266"/>
    </location>
</feature>
<feature type="compositionally biased region" description="Basic and acidic residues" evidence="1">
    <location>
        <begin position="178"/>
        <end position="187"/>
    </location>
</feature>
<feature type="compositionally biased region" description="Basic and acidic residues" evidence="1">
    <location>
        <begin position="1546"/>
        <end position="1580"/>
    </location>
</feature>
<feature type="compositionally biased region" description="Basic and acidic residues" evidence="1">
    <location>
        <begin position="784"/>
        <end position="804"/>
    </location>
</feature>
<comment type="caution">
    <text evidence="2">The sequence shown here is derived from an EMBL/GenBank/DDBJ whole genome shotgun (WGS) entry which is preliminary data.</text>
</comment>
<feature type="compositionally biased region" description="Basic and acidic residues" evidence="1">
    <location>
        <begin position="1237"/>
        <end position="1254"/>
    </location>
</feature>
<feature type="compositionally biased region" description="Basic and acidic residues" evidence="1">
    <location>
        <begin position="1934"/>
        <end position="1948"/>
    </location>
</feature>
<evidence type="ECO:0000313" key="3">
    <source>
        <dbReference type="Proteomes" id="UP000664534"/>
    </source>
</evidence>
<reference evidence="2" key="1">
    <citation type="submission" date="2021-03" db="EMBL/GenBank/DDBJ databases">
        <authorList>
            <person name="Tagirdzhanova G."/>
        </authorList>
    </citation>
    <scope>NUCLEOTIDE SEQUENCE</scope>
</reference>
<feature type="compositionally biased region" description="Basic and acidic residues" evidence="1">
    <location>
        <begin position="1448"/>
        <end position="1462"/>
    </location>
</feature>
<feature type="compositionally biased region" description="Basic and acidic residues" evidence="1">
    <location>
        <begin position="1379"/>
        <end position="1392"/>
    </location>
</feature>
<feature type="compositionally biased region" description="Low complexity" evidence="1">
    <location>
        <begin position="282"/>
        <end position="291"/>
    </location>
</feature>
<feature type="compositionally biased region" description="Pro residues" evidence="1">
    <location>
        <begin position="944"/>
        <end position="953"/>
    </location>
</feature>
<feature type="compositionally biased region" description="Acidic residues" evidence="1">
    <location>
        <begin position="417"/>
        <end position="426"/>
    </location>
</feature>
<feature type="compositionally biased region" description="Basic and acidic residues" evidence="1">
    <location>
        <begin position="1018"/>
        <end position="1062"/>
    </location>
</feature>
<feature type="compositionally biased region" description="Low complexity" evidence="1">
    <location>
        <begin position="1877"/>
        <end position="1886"/>
    </location>
</feature>
<feature type="compositionally biased region" description="Basic and acidic residues" evidence="1">
    <location>
        <begin position="2244"/>
        <end position="2259"/>
    </location>
</feature>
<feature type="compositionally biased region" description="Low complexity" evidence="1">
    <location>
        <begin position="1494"/>
        <end position="1507"/>
    </location>
</feature>
<feature type="compositionally biased region" description="Basic and acidic residues" evidence="1">
    <location>
        <begin position="1653"/>
        <end position="1681"/>
    </location>
</feature>
<feature type="compositionally biased region" description="Basic and acidic residues" evidence="1">
    <location>
        <begin position="1163"/>
        <end position="1215"/>
    </location>
</feature>
<gene>
    <name evidence="2" type="ORF">IMSHALPRED_008396</name>
</gene>
<feature type="compositionally biased region" description="Polar residues" evidence="1">
    <location>
        <begin position="379"/>
        <end position="389"/>
    </location>
</feature>
<feature type="compositionally biased region" description="Basic and acidic residues" evidence="1">
    <location>
        <begin position="1819"/>
        <end position="1833"/>
    </location>
</feature>
<feature type="compositionally biased region" description="Acidic residues" evidence="1">
    <location>
        <begin position="1529"/>
        <end position="1545"/>
    </location>
</feature>
<dbReference type="OrthoDB" id="5244639at2759"/>
<feature type="region of interest" description="Disordered" evidence="1">
    <location>
        <begin position="911"/>
        <end position="1775"/>
    </location>
</feature>
<feature type="region of interest" description="Disordered" evidence="1">
    <location>
        <begin position="151"/>
        <end position="318"/>
    </location>
</feature>
<feature type="compositionally biased region" description="Polar residues" evidence="1">
    <location>
        <begin position="1421"/>
        <end position="1446"/>
    </location>
</feature>
<feature type="compositionally biased region" description="Basic and acidic residues" evidence="1">
    <location>
        <begin position="1328"/>
        <end position="1338"/>
    </location>
</feature>
<feature type="compositionally biased region" description="Polar residues" evidence="1">
    <location>
        <begin position="2169"/>
        <end position="2179"/>
    </location>
</feature>
<feature type="compositionally biased region" description="Acidic residues" evidence="1">
    <location>
        <begin position="1339"/>
        <end position="1358"/>
    </location>
</feature>
<evidence type="ECO:0000313" key="2">
    <source>
        <dbReference type="EMBL" id="CAF9909540.1"/>
    </source>
</evidence>
<feature type="compositionally biased region" description="Acidic residues" evidence="1">
    <location>
        <begin position="272"/>
        <end position="281"/>
    </location>
</feature>
<feature type="compositionally biased region" description="Basic and acidic residues" evidence="1">
    <location>
        <begin position="2016"/>
        <end position="2097"/>
    </location>
</feature>
<feature type="compositionally biased region" description="Basic and acidic residues" evidence="1">
    <location>
        <begin position="1961"/>
        <end position="1985"/>
    </location>
</feature>
<feature type="region of interest" description="Disordered" evidence="1">
    <location>
        <begin position="1805"/>
        <end position="2304"/>
    </location>
</feature>
<dbReference type="EMBL" id="CAJPDT010000006">
    <property type="protein sequence ID" value="CAF9909540.1"/>
    <property type="molecule type" value="Genomic_DNA"/>
</dbReference>
<feature type="compositionally biased region" description="Basic and acidic residues" evidence="1">
    <location>
        <begin position="1840"/>
        <end position="1856"/>
    </location>
</feature>
<feature type="compositionally biased region" description="Basic and acidic residues" evidence="1">
    <location>
        <begin position="1587"/>
        <end position="1603"/>
    </location>
</feature>
<proteinExistence type="predicted"/>
<feature type="compositionally biased region" description="Basic residues" evidence="1">
    <location>
        <begin position="1760"/>
        <end position="1769"/>
    </location>
</feature>
<feature type="compositionally biased region" description="Basic and acidic residues" evidence="1">
    <location>
        <begin position="1624"/>
        <end position="1640"/>
    </location>
</feature>
<feature type="compositionally biased region" description="Low complexity" evidence="1">
    <location>
        <begin position="1225"/>
        <end position="1235"/>
    </location>
</feature>
<feature type="compositionally biased region" description="Basic and acidic residues" evidence="1">
    <location>
        <begin position="1475"/>
        <end position="1493"/>
    </location>
</feature>
<protein>
    <submittedName>
        <fullName evidence="2">Uncharacterized protein</fullName>
    </submittedName>
</protein>
<feature type="compositionally biased region" description="Basic and acidic residues" evidence="1">
    <location>
        <begin position="850"/>
        <end position="870"/>
    </location>
</feature>
<dbReference type="Proteomes" id="UP000664534">
    <property type="component" value="Unassembled WGS sequence"/>
</dbReference>
<name>A0A8H3EPV8_9LECA</name>